<dbReference type="InterPro" id="IPR001932">
    <property type="entry name" value="PPM-type_phosphatase-like_dom"/>
</dbReference>
<dbReference type="EMBL" id="KZ613510">
    <property type="protein sequence ID" value="PMD15809.1"/>
    <property type="molecule type" value="Genomic_DNA"/>
</dbReference>
<dbReference type="OrthoDB" id="420076at2759"/>
<dbReference type="SMART" id="SM00332">
    <property type="entry name" value="PP2Cc"/>
    <property type="match status" value="1"/>
</dbReference>
<dbReference type="GO" id="GO:0005739">
    <property type="term" value="C:mitochondrion"/>
    <property type="evidence" value="ECO:0007669"/>
    <property type="project" value="TreeGrafter"/>
</dbReference>
<feature type="domain" description="PPM-type phosphatase" evidence="1">
    <location>
        <begin position="132"/>
        <end position="451"/>
    </location>
</feature>
<accession>A0A2J6PP85</accession>
<protein>
    <submittedName>
        <fullName evidence="2">Protein serine/threonine phosphatase 2C</fullName>
    </submittedName>
</protein>
<reference evidence="2 3" key="1">
    <citation type="submission" date="2016-05" db="EMBL/GenBank/DDBJ databases">
        <title>A degradative enzymes factory behind the ericoid mycorrhizal symbiosis.</title>
        <authorList>
            <consortium name="DOE Joint Genome Institute"/>
            <person name="Martino E."/>
            <person name="Morin E."/>
            <person name="Grelet G."/>
            <person name="Kuo A."/>
            <person name="Kohler A."/>
            <person name="Daghino S."/>
            <person name="Barry K."/>
            <person name="Choi C."/>
            <person name="Cichocki N."/>
            <person name="Clum A."/>
            <person name="Copeland A."/>
            <person name="Hainaut M."/>
            <person name="Haridas S."/>
            <person name="Labutti K."/>
            <person name="Lindquist E."/>
            <person name="Lipzen A."/>
            <person name="Khouja H.-R."/>
            <person name="Murat C."/>
            <person name="Ohm R."/>
            <person name="Olson A."/>
            <person name="Spatafora J."/>
            <person name="Veneault-Fourrey C."/>
            <person name="Henrissat B."/>
            <person name="Grigoriev I."/>
            <person name="Martin F."/>
            <person name="Perotto S."/>
        </authorList>
    </citation>
    <scope>NUCLEOTIDE SEQUENCE [LARGE SCALE GENOMIC DNA]</scope>
    <source>
        <strain evidence="2 3">UAMH 7357</strain>
    </source>
</reference>
<sequence length="454" mass="50011">MPSTFLRPLAHCAMRSHRFPGVSKLAFSTQGAQPGSIYRSKTFLAGAILLIGAPLGFSYGKSYSNLPETLSKKKLGDLYGGSLDWKGKALPPCTMKDVEAWLVKEQSIHQGMASSGVREWHCSRHASNTPGEDELVTSRVKIPRSFGEGSQPWMFWGVFDGHVVLTQNYMLEVEQHHYFSENPLVQYVSRSLSQLFQSPPGVQGISKIEREKAIVDAIKAAFNQLDDEIISDAVDALKTAKTTTETLSRLAPGLAGACAILSMYDPNSNLLRNYVTTPLSIDQTGLNKLEAARIKAEHPDEKMIVNEKSGRTLGMAPSRTFGDGVWKPRDPKLYLTPPYLTAEPVVTTTNIERKGEFMIIATDGLWDCMSNEQAVKLVEMWLQAKKDGNFNVQPKKSEGGRYFVLDDNCATHLVRNALGGADEEVLCAIVGAAPSFSRSARDDITVQVVFFDDE</sequence>
<evidence type="ECO:0000313" key="2">
    <source>
        <dbReference type="EMBL" id="PMD15809.1"/>
    </source>
</evidence>
<evidence type="ECO:0000313" key="3">
    <source>
        <dbReference type="Proteomes" id="UP000235672"/>
    </source>
</evidence>
<dbReference type="Gene3D" id="3.60.40.10">
    <property type="entry name" value="PPM-type phosphatase domain"/>
    <property type="match status" value="1"/>
</dbReference>
<dbReference type="Pfam" id="PF00481">
    <property type="entry name" value="PP2C"/>
    <property type="match status" value="1"/>
</dbReference>
<dbReference type="CDD" id="cd00143">
    <property type="entry name" value="PP2Cc"/>
    <property type="match status" value="1"/>
</dbReference>
<dbReference type="PANTHER" id="PTHR13832">
    <property type="entry name" value="PROTEIN PHOSPHATASE 2C"/>
    <property type="match status" value="1"/>
</dbReference>
<name>A0A2J6PP85_9HELO</name>
<dbReference type="InterPro" id="IPR015655">
    <property type="entry name" value="PP2C"/>
</dbReference>
<dbReference type="PANTHER" id="PTHR13832:SF792">
    <property type="entry name" value="GM14286P"/>
    <property type="match status" value="1"/>
</dbReference>
<dbReference type="GO" id="GO:0004741">
    <property type="term" value="F:[pyruvate dehydrogenase (acetyl-transferring)]-phosphatase activity"/>
    <property type="evidence" value="ECO:0007669"/>
    <property type="project" value="TreeGrafter"/>
</dbReference>
<dbReference type="Proteomes" id="UP000235672">
    <property type="component" value="Unassembled WGS sequence"/>
</dbReference>
<dbReference type="SUPFAM" id="SSF81606">
    <property type="entry name" value="PP2C-like"/>
    <property type="match status" value="1"/>
</dbReference>
<keyword evidence="3" id="KW-1185">Reference proteome</keyword>
<proteinExistence type="predicted"/>
<dbReference type="InterPro" id="IPR036457">
    <property type="entry name" value="PPM-type-like_dom_sf"/>
</dbReference>
<dbReference type="AlphaFoldDB" id="A0A2J6PP85"/>
<dbReference type="STRING" id="1745343.A0A2J6PP85"/>
<evidence type="ECO:0000259" key="1">
    <source>
        <dbReference type="PROSITE" id="PS51746"/>
    </source>
</evidence>
<gene>
    <name evidence="2" type="ORF">NA56DRAFT_753650</name>
</gene>
<dbReference type="PROSITE" id="PS51746">
    <property type="entry name" value="PPM_2"/>
    <property type="match status" value="1"/>
</dbReference>
<organism evidence="2 3">
    <name type="scientific">Hyaloscypha hepaticicola</name>
    <dbReference type="NCBI Taxonomy" id="2082293"/>
    <lineage>
        <taxon>Eukaryota</taxon>
        <taxon>Fungi</taxon>
        <taxon>Dikarya</taxon>
        <taxon>Ascomycota</taxon>
        <taxon>Pezizomycotina</taxon>
        <taxon>Leotiomycetes</taxon>
        <taxon>Helotiales</taxon>
        <taxon>Hyaloscyphaceae</taxon>
        <taxon>Hyaloscypha</taxon>
    </lineage>
</organism>